<keyword evidence="4" id="KW-1133">Transmembrane helix</keyword>
<dbReference type="PROSITE" id="PS51858">
    <property type="entry name" value="PPPDE"/>
    <property type="match status" value="1"/>
</dbReference>
<name>A0ABN9WHA1_9DINO</name>
<evidence type="ECO:0000256" key="4">
    <source>
        <dbReference type="SAM" id="Phobius"/>
    </source>
</evidence>
<keyword evidence="2" id="KW-0645">Protease</keyword>
<keyword evidence="4" id="KW-0472">Membrane</keyword>
<protein>
    <recommendedName>
        <fullName evidence="5">PPPDE domain-containing protein</fullName>
    </recommendedName>
</protein>
<proteinExistence type="inferred from homology"/>
<feature type="transmembrane region" description="Helical" evidence="4">
    <location>
        <begin position="20"/>
        <end position="37"/>
    </location>
</feature>
<dbReference type="Proteomes" id="UP001189429">
    <property type="component" value="Unassembled WGS sequence"/>
</dbReference>
<dbReference type="SMART" id="SM01179">
    <property type="entry name" value="DUF862"/>
    <property type="match status" value="1"/>
</dbReference>
<dbReference type="Gene3D" id="3.90.1720.30">
    <property type="entry name" value="PPPDE domains"/>
    <property type="match status" value="1"/>
</dbReference>
<gene>
    <name evidence="6" type="ORF">PCOR1329_LOCUS67336</name>
</gene>
<evidence type="ECO:0000313" key="7">
    <source>
        <dbReference type="Proteomes" id="UP001189429"/>
    </source>
</evidence>
<dbReference type="Pfam" id="PF05903">
    <property type="entry name" value="Peptidase_C97"/>
    <property type="match status" value="1"/>
</dbReference>
<keyword evidence="7" id="KW-1185">Reference proteome</keyword>
<sequence>MGKYGKWGGRQKPRKYRNIWGTFLLVCIYWCVSWGPVTLGGPPGEEFFFSDGGIFSDRALTSHQGCPTEPLVDLGASARTGYQLLCAMQPHFAEGSYDLLRKNCNSFSDCAIHFLLGRRLDRRYTALERIGVRAGPDMIEKVLKGMYRPNENADGFSLPGVISAVEKVNIADLGFQHGGKPSLVAGAGVTLVGLTSARHLNGMGATIVRFNPVNSRWLARLHTSGEVKAFRSENLRPAGELVLEVGDLARIRGLASELGRALNGREGEVLRYVHESSRYRLQVGDEVRDLLAENLEPLRLGSDANSLPSQDMLL</sequence>
<evidence type="ECO:0000259" key="5">
    <source>
        <dbReference type="PROSITE" id="PS51858"/>
    </source>
</evidence>
<comment type="caution">
    <text evidence="6">The sequence shown here is derived from an EMBL/GenBank/DDBJ whole genome shotgun (WGS) entry which is preliminary data.</text>
</comment>
<evidence type="ECO:0000256" key="1">
    <source>
        <dbReference type="ARBA" id="ARBA00008140"/>
    </source>
</evidence>
<dbReference type="InterPro" id="IPR042266">
    <property type="entry name" value="PPPDE_sf"/>
</dbReference>
<evidence type="ECO:0000256" key="2">
    <source>
        <dbReference type="ARBA" id="ARBA00022670"/>
    </source>
</evidence>
<organism evidence="6 7">
    <name type="scientific">Prorocentrum cordatum</name>
    <dbReference type="NCBI Taxonomy" id="2364126"/>
    <lineage>
        <taxon>Eukaryota</taxon>
        <taxon>Sar</taxon>
        <taxon>Alveolata</taxon>
        <taxon>Dinophyceae</taxon>
        <taxon>Prorocentrales</taxon>
        <taxon>Prorocentraceae</taxon>
        <taxon>Prorocentrum</taxon>
    </lineage>
</organism>
<keyword evidence="4" id="KW-0812">Transmembrane</keyword>
<evidence type="ECO:0000256" key="3">
    <source>
        <dbReference type="ARBA" id="ARBA00022801"/>
    </source>
</evidence>
<dbReference type="EMBL" id="CAUYUJ010018724">
    <property type="protein sequence ID" value="CAK0885841.1"/>
    <property type="molecule type" value="Genomic_DNA"/>
</dbReference>
<reference evidence="6" key="1">
    <citation type="submission" date="2023-10" db="EMBL/GenBank/DDBJ databases">
        <authorList>
            <person name="Chen Y."/>
            <person name="Shah S."/>
            <person name="Dougan E. K."/>
            <person name="Thang M."/>
            <person name="Chan C."/>
        </authorList>
    </citation>
    <scope>NUCLEOTIDE SEQUENCE [LARGE SCALE GENOMIC DNA]</scope>
</reference>
<keyword evidence="3" id="KW-0378">Hydrolase</keyword>
<dbReference type="InterPro" id="IPR008580">
    <property type="entry name" value="PPPDE_dom"/>
</dbReference>
<feature type="domain" description="PPPDE" evidence="5">
    <location>
        <begin position="1"/>
        <end position="140"/>
    </location>
</feature>
<accession>A0ABN9WHA1</accession>
<evidence type="ECO:0000313" key="6">
    <source>
        <dbReference type="EMBL" id="CAK0885841.1"/>
    </source>
</evidence>
<comment type="similarity">
    <text evidence="1">Belongs to the DeSI family.</text>
</comment>